<protein>
    <submittedName>
        <fullName evidence="3">Putative secreted protein</fullName>
    </submittedName>
</protein>
<feature type="signal peptide" evidence="2">
    <location>
        <begin position="1"/>
        <end position="22"/>
    </location>
</feature>
<reference evidence="3" key="1">
    <citation type="submission" date="2019-12" db="EMBL/GenBank/DDBJ databases">
        <title>An insight into the sialome of adult female Ixodes ricinus ticks feeding for 6 days.</title>
        <authorList>
            <person name="Perner J."/>
            <person name="Ribeiro J.M.C."/>
        </authorList>
    </citation>
    <scope>NUCLEOTIDE SEQUENCE</scope>
    <source>
        <strain evidence="3">Semi-engorged</strain>
        <tissue evidence="3">Salivary glands</tissue>
    </source>
</reference>
<evidence type="ECO:0000256" key="1">
    <source>
        <dbReference type="SAM" id="MobiDB-lite"/>
    </source>
</evidence>
<sequence length="108" mass="11449">MVVRCWRIVWSLLLSLRSAAYSFCFTSCNSLATLDRCGDVVSSPQYVCRKSASAAVVVNCDEPESSSLFTVPLLSSSAPDKDAKAGDASYEHGKPESFSGDSCGATVP</sequence>
<proteinExistence type="predicted"/>
<evidence type="ECO:0000256" key="2">
    <source>
        <dbReference type="SAM" id="SignalP"/>
    </source>
</evidence>
<feature type="compositionally biased region" description="Basic and acidic residues" evidence="1">
    <location>
        <begin position="79"/>
        <end position="95"/>
    </location>
</feature>
<dbReference type="AlphaFoldDB" id="A0A6B0UAE2"/>
<organism evidence="3">
    <name type="scientific">Ixodes ricinus</name>
    <name type="common">Common tick</name>
    <name type="synonym">Acarus ricinus</name>
    <dbReference type="NCBI Taxonomy" id="34613"/>
    <lineage>
        <taxon>Eukaryota</taxon>
        <taxon>Metazoa</taxon>
        <taxon>Ecdysozoa</taxon>
        <taxon>Arthropoda</taxon>
        <taxon>Chelicerata</taxon>
        <taxon>Arachnida</taxon>
        <taxon>Acari</taxon>
        <taxon>Parasitiformes</taxon>
        <taxon>Ixodida</taxon>
        <taxon>Ixodoidea</taxon>
        <taxon>Ixodidae</taxon>
        <taxon>Ixodinae</taxon>
        <taxon>Ixodes</taxon>
    </lineage>
</organism>
<evidence type="ECO:0000313" key="3">
    <source>
        <dbReference type="EMBL" id="MXU89539.1"/>
    </source>
</evidence>
<name>A0A6B0UAE2_IXORI</name>
<dbReference type="EMBL" id="GIFC01007456">
    <property type="protein sequence ID" value="MXU89539.1"/>
    <property type="molecule type" value="Transcribed_RNA"/>
</dbReference>
<feature type="chain" id="PRO_5025616232" evidence="2">
    <location>
        <begin position="23"/>
        <end position="108"/>
    </location>
</feature>
<keyword evidence="2" id="KW-0732">Signal</keyword>
<accession>A0A6B0UAE2</accession>
<feature type="region of interest" description="Disordered" evidence="1">
    <location>
        <begin position="76"/>
        <end position="108"/>
    </location>
</feature>